<feature type="domain" description="THIF-type NAD/FAD binding fold" evidence="10">
    <location>
        <begin position="322"/>
        <end position="643"/>
    </location>
</feature>
<keyword evidence="6" id="KW-0067">ATP-binding</keyword>
<dbReference type="GO" id="GO:0005634">
    <property type="term" value="C:nucleus"/>
    <property type="evidence" value="ECO:0007669"/>
    <property type="project" value="TreeGrafter"/>
</dbReference>
<accession>A0A9W7EIF7</accession>
<feature type="active site" description="Glycyl thioester intermediate" evidence="7">
    <location>
        <position position="442"/>
    </location>
</feature>
<keyword evidence="3" id="KW-0436">Ligase</keyword>
<dbReference type="InterPro" id="IPR045886">
    <property type="entry name" value="ThiF/MoeB/HesA"/>
</dbReference>
<dbReference type="GO" id="GO:0006974">
    <property type="term" value="P:DNA damage response"/>
    <property type="evidence" value="ECO:0007669"/>
    <property type="project" value="TreeGrafter"/>
</dbReference>
<keyword evidence="13" id="KW-1185">Reference proteome</keyword>
<evidence type="ECO:0000256" key="7">
    <source>
        <dbReference type="PROSITE-ProRule" id="PRU10132"/>
    </source>
</evidence>
<name>A0A9W7EIF7_9STRA</name>
<feature type="coiled-coil region" evidence="8">
    <location>
        <begin position="727"/>
        <end position="758"/>
    </location>
</feature>
<keyword evidence="4" id="KW-0547">Nucleotide-binding</keyword>
<dbReference type="InterPro" id="IPR019572">
    <property type="entry name" value="UBA_E1_SCCH"/>
</dbReference>
<evidence type="ECO:0000313" key="13">
    <source>
        <dbReference type="Proteomes" id="UP001165085"/>
    </source>
</evidence>
<organism evidence="12 13">
    <name type="scientific">Triparma strigata</name>
    <dbReference type="NCBI Taxonomy" id="1606541"/>
    <lineage>
        <taxon>Eukaryota</taxon>
        <taxon>Sar</taxon>
        <taxon>Stramenopiles</taxon>
        <taxon>Ochrophyta</taxon>
        <taxon>Bolidophyceae</taxon>
        <taxon>Parmales</taxon>
        <taxon>Triparmaceae</taxon>
        <taxon>Triparma</taxon>
    </lineage>
</organism>
<evidence type="ECO:0000313" key="12">
    <source>
        <dbReference type="EMBL" id="GMH79100.1"/>
    </source>
</evidence>
<dbReference type="Pfam" id="PF00899">
    <property type="entry name" value="ThiF"/>
    <property type="match status" value="1"/>
</dbReference>
<evidence type="ECO:0000256" key="9">
    <source>
        <dbReference type="SAM" id="MobiDB-lite"/>
    </source>
</evidence>
<dbReference type="PANTHER" id="PTHR10953">
    <property type="entry name" value="UBIQUITIN-ACTIVATING ENZYME E1"/>
    <property type="match status" value="1"/>
</dbReference>
<dbReference type="Pfam" id="PF10585">
    <property type="entry name" value="UBA_E1_SCCH"/>
    <property type="match status" value="1"/>
</dbReference>
<evidence type="ECO:0000256" key="3">
    <source>
        <dbReference type="ARBA" id="ARBA00022598"/>
    </source>
</evidence>
<evidence type="ECO:0000256" key="8">
    <source>
        <dbReference type="SAM" id="Coils"/>
    </source>
</evidence>
<feature type="region of interest" description="Disordered" evidence="9">
    <location>
        <begin position="1"/>
        <end position="34"/>
    </location>
</feature>
<dbReference type="AlphaFoldDB" id="A0A9W7EIF7"/>
<sequence>MLTLSLSSTDGSISGSGSVKGSVKGSLSISGSPDQARYSRQQLSLGVEASNLLSSESRSTINLITPKLDNGLYACIKKDLTLMGVRNINVIEIDEQEEEEEEEYKVSVSKLINFFVPDTYNSDTKISHLPLSALDPSHLTVCIDLKGSSLNSLPKLNDCYHVKVADQAGYIYRQLNKTYKNTVKGKEDVLKVELLSEREVKVTGYDKIKVSVGCSIEFDNGVVGRDVQIVSGKEFTCTIHGGSSVESVESVESFREIKEDVVISDTEDFSEYSSRLLNSPPSSAPASDVQGLTISCPPSSAVSSFRSTSSSSKKGHPLVQNMDVVSESNLSRQMLFCKDDVGKSKAKAVYDNLHNFGFKNVVYHDVDCRKLDLSIFDEADVVFPALDNNEARLYVDEVCLGLGKEAVHCGTEGGQGSVQPVFKGVKSYGGTVDVETEKVPVCTIKEFPYKGEHCVAWAKDLFGEMWEESVGLNEDVNWAVEFWRKELRDNIKELRSRYPEGHLDEDGQPFWSGTRRMPVVIEGDDPNVLDFITEAVVFKGSAVGRDYEADSVRALVRTSLSSPLPPSPNPSPLLIPKITYDKDVPSHSSLLHKLSNLRSLSYSLPPLPLLEVRRISGNIIPALITTTSVISSLTVMEALNKKCNKKCWFVNLDDNFIAAVKPEEAEGNEWTVLKVWGVSDFRSFVEKVGRKYGEVRTVGYGGKLVYADFLHGEDGEFMGTGFREVLRRAFEEEDEGEEEDLREERDEVKEAMLKERIEGEWVDLDVVVAGEDGEEVRLPRVRCYEKKKPKKPKKENKDNKKG</sequence>
<dbReference type="InterPro" id="IPR042063">
    <property type="entry name" value="Ubi_acti_E1_SCCH"/>
</dbReference>
<evidence type="ECO:0000256" key="4">
    <source>
        <dbReference type="ARBA" id="ARBA00022741"/>
    </source>
</evidence>
<dbReference type="GO" id="GO:0005737">
    <property type="term" value="C:cytoplasm"/>
    <property type="evidence" value="ECO:0007669"/>
    <property type="project" value="TreeGrafter"/>
</dbReference>
<dbReference type="GO" id="GO:0006511">
    <property type="term" value="P:ubiquitin-dependent protein catabolic process"/>
    <property type="evidence" value="ECO:0007669"/>
    <property type="project" value="TreeGrafter"/>
</dbReference>
<dbReference type="InterPro" id="IPR035985">
    <property type="entry name" value="Ubiquitin-activating_enz"/>
</dbReference>
<dbReference type="OrthoDB" id="10252231at2759"/>
<feature type="compositionally biased region" description="Low complexity" evidence="9">
    <location>
        <begin position="1"/>
        <end position="32"/>
    </location>
</feature>
<dbReference type="InterPro" id="IPR000594">
    <property type="entry name" value="ThiF_NAD_FAD-bd"/>
</dbReference>
<proteinExistence type="inferred from homology"/>
<dbReference type="GO" id="GO:0005524">
    <property type="term" value="F:ATP binding"/>
    <property type="evidence" value="ECO:0007669"/>
    <property type="project" value="UniProtKB-KW"/>
</dbReference>
<dbReference type="InterPro" id="IPR033127">
    <property type="entry name" value="UBQ-activ_enz_E1_Cys_AS"/>
</dbReference>
<evidence type="ECO:0000256" key="2">
    <source>
        <dbReference type="ARBA" id="ARBA00005673"/>
    </source>
</evidence>
<protein>
    <submittedName>
        <fullName evidence="12">Uncharacterized protein</fullName>
    </submittedName>
</protein>
<keyword evidence="5" id="KW-0833">Ubl conjugation pathway</keyword>
<feature type="domain" description="Ubiquitin-activating enzyme SCCH" evidence="11">
    <location>
        <begin position="474"/>
        <end position="538"/>
    </location>
</feature>
<comment type="caution">
    <text evidence="12">The sequence shown here is derived from an EMBL/GenBank/DDBJ whole genome shotgun (WGS) entry which is preliminary data.</text>
</comment>
<comment type="pathway">
    <text evidence="1">Protein modification; protein ubiquitination.</text>
</comment>
<dbReference type="Gene3D" id="3.40.50.720">
    <property type="entry name" value="NAD(P)-binding Rossmann-like Domain"/>
    <property type="match status" value="1"/>
</dbReference>
<evidence type="ECO:0000256" key="1">
    <source>
        <dbReference type="ARBA" id="ARBA00004906"/>
    </source>
</evidence>
<comment type="similarity">
    <text evidence="2">Belongs to the ubiquitin-activating E1 family.</text>
</comment>
<dbReference type="EMBL" id="BRXY01000230">
    <property type="protein sequence ID" value="GMH79100.1"/>
    <property type="molecule type" value="Genomic_DNA"/>
</dbReference>
<dbReference type="SUPFAM" id="SSF69572">
    <property type="entry name" value="Activating enzymes of the ubiquitin-like proteins"/>
    <property type="match status" value="1"/>
</dbReference>
<gene>
    <name evidence="12" type="ORF">TrST_g1201</name>
</gene>
<dbReference type="Gene3D" id="1.10.10.2660">
    <property type="entry name" value="Ubiquitin-activating enzyme E1, SCCH domain"/>
    <property type="match status" value="2"/>
</dbReference>
<evidence type="ECO:0000256" key="6">
    <source>
        <dbReference type="ARBA" id="ARBA00022840"/>
    </source>
</evidence>
<keyword evidence="8" id="KW-0175">Coiled coil</keyword>
<evidence type="ECO:0000256" key="5">
    <source>
        <dbReference type="ARBA" id="ARBA00022786"/>
    </source>
</evidence>
<dbReference type="PANTHER" id="PTHR10953:SF4">
    <property type="entry name" value="UBIQUITIN-ACTIVATING ENZYME E1 C-TERMINAL DOMAIN-CONTAINING PROTEIN"/>
    <property type="match status" value="1"/>
</dbReference>
<dbReference type="PROSITE" id="PS00865">
    <property type="entry name" value="UBIQUITIN_ACTIVAT_2"/>
    <property type="match status" value="1"/>
</dbReference>
<dbReference type="Proteomes" id="UP001165085">
    <property type="component" value="Unassembled WGS sequence"/>
</dbReference>
<reference evidence="13" key="1">
    <citation type="journal article" date="2023" name="Commun. Biol.">
        <title>Genome analysis of Parmales, the sister group of diatoms, reveals the evolutionary specialization of diatoms from phago-mixotrophs to photoautotrophs.</title>
        <authorList>
            <person name="Ban H."/>
            <person name="Sato S."/>
            <person name="Yoshikawa S."/>
            <person name="Yamada K."/>
            <person name="Nakamura Y."/>
            <person name="Ichinomiya M."/>
            <person name="Sato N."/>
            <person name="Blanc-Mathieu R."/>
            <person name="Endo H."/>
            <person name="Kuwata A."/>
            <person name="Ogata H."/>
        </authorList>
    </citation>
    <scope>NUCLEOTIDE SEQUENCE [LARGE SCALE GENOMIC DNA]</scope>
    <source>
        <strain evidence="13">NIES 3701</strain>
    </source>
</reference>
<evidence type="ECO:0000259" key="10">
    <source>
        <dbReference type="Pfam" id="PF00899"/>
    </source>
</evidence>
<evidence type="ECO:0000259" key="11">
    <source>
        <dbReference type="Pfam" id="PF10585"/>
    </source>
</evidence>
<dbReference type="GO" id="GO:0004839">
    <property type="term" value="F:ubiquitin activating enzyme activity"/>
    <property type="evidence" value="ECO:0007669"/>
    <property type="project" value="TreeGrafter"/>
</dbReference>